<dbReference type="EMBL" id="CP001966">
    <property type="protein sequence ID" value="ADG80746.1"/>
    <property type="molecule type" value="Genomic_DNA"/>
</dbReference>
<dbReference type="Proteomes" id="UP000001213">
    <property type="component" value="Chromosome"/>
</dbReference>
<dbReference type="eggNOG" id="COG1463">
    <property type="taxonomic scope" value="Bacteria"/>
</dbReference>
<dbReference type="InterPro" id="IPR003399">
    <property type="entry name" value="Mce/MlaD"/>
</dbReference>
<name>D5UP37_TSUPD</name>
<gene>
    <name evidence="4" type="ordered locus">Tpau_4177</name>
</gene>
<protein>
    <submittedName>
        <fullName evidence="4">Mammalian cell entry related domain protein</fullName>
    </submittedName>
</protein>
<keyword evidence="2" id="KW-0472">Membrane</keyword>
<feature type="transmembrane region" description="Helical" evidence="2">
    <location>
        <begin position="7"/>
        <end position="30"/>
    </location>
</feature>
<reference evidence="4 5" key="2">
    <citation type="journal article" date="2011" name="Stand. Genomic Sci.">
        <title>Complete genome sequence of Tsukamurella paurometabola type strain (no. 33).</title>
        <authorList>
            <person name="Munk A.C."/>
            <person name="Lapidus A."/>
            <person name="Lucas S."/>
            <person name="Nolan M."/>
            <person name="Tice H."/>
            <person name="Cheng J.F."/>
            <person name="Del Rio T.G."/>
            <person name="Goodwin L."/>
            <person name="Pitluck S."/>
            <person name="Liolios K."/>
            <person name="Huntemann M."/>
            <person name="Ivanova N."/>
            <person name="Mavromatis K."/>
            <person name="Mikhailova N."/>
            <person name="Pati A."/>
            <person name="Chen A."/>
            <person name="Palaniappan K."/>
            <person name="Tapia R."/>
            <person name="Han C."/>
            <person name="Land M."/>
            <person name="Hauser L."/>
            <person name="Chang Y.J."/>
            <person name="Jeffries C.D."/>
            <person name="Brettin T."/>
            <person name="Yasawong M."/>
            <person name="Brambilla E.M."/>
            <person name="Rohde M."/>
            <person name="Sikorski J."/>
            <person name="Goker M."/>
            <person name="Detter J.C."/>
            <person name="Woyke T."/>
            <person name="Bristow J."/>
            <person name="Eisen J.A."/>
            <person name="Markowitz V."/>
            <person name="Hugenholtz P."/>
            <person name="Kyrpides N.C."/>
            <person name="Klenk H.P."/>
        </authorList>
    </citation>
    <scope>NUCLEOTIDE SEQUENCE [LARGE SCALE GENOMIC DNA]</scope>
    <source>
        <strain evidence="5">ATCC 8368 / DSM 20162 / CCUG 35730 / CIP 100753 / JCM 10117 / KCTC 9821 / NBRC 16120 / NCIMB 702349 / NCTC 13040</strain>
    </source>
</reference>
<dbReference type="STRING" id="521096.Tpau_4177"/>
<dbReference type="GO" id="GO:0005576">
    <property type="term" value="C:extracellular region"/>
    <property type="evidence" value="ECO:0007669"/>
    <property type="project" value="TreeGrafter"/>
</dbReference>
<keyword evidence="2" id="KW-0812">Transmembrane</keyword>
<dbReference type="Pfam" id="PF02470">
    <property type="entry name" value="MlaD"/>
    <property type="match status" value="1"/>
</dbReference>
<accession>D5UP37</accession>
<evidence type="ECO:0000259" key="3">
    <source>
        <dbReference type="Pfam" id="PF02470"/>
    </source>
</evidence>
<sequence length="356" mass="37608">MKRELIANIVTFVVVLAVGVSALVFGYMGVRPGTQYTTITLQLPRSAQLVTGSSVLLRGTRIGEVERVDGSTRGVSVRLKYPDTNRVPVDSEVSIEQLTALGEPYVEFAPSGTDGPYFTDGAMIDPKRVSIPTSIPDIFRSLSEVSKIADVGPLADIVKTMWQATTGTDAAMPRLTQAGELLTSTLVSRMPQIRSMFEQTQVYSADLEWMGPAITDFGPAFRSTIGVIRPAVDKVLTLVTELGLPGPFNDVLHPFATRLQPYLTELIPKVAEILGPSLPILKAVNGTVPPIDLSAFLTSALAMVGDDGTPRLSITVPIPGGPDAAVPSARPGPAAPSATTPPRSAAPAPSTSPTPR</sequence>
<evidence type="ECO:0000313" key="5">
    <source>
        <dbReference type="Proteomes" id="UP000001213"/>
    </source>
</evidence>
<proteinExistence type="predicted"/>
<feature type="region of interest" description="Disordered" evidence="1">
    <location>
        <begin position="313"/>
        <end position="356"/>
    </location>
</feature>
<evidence type="ECO:0000256" key="1">
    <source>
        <dbReference type="SAM" id="MobiDB-lite"/>
    </source>
</evidence>
<dbReference type="HOGENOM" id="CLU_066442_1_0_11"/>
<dbReference type="PANTHER" id="PTHR33371:SF16">
    <property type="entry name" value="MCE-FAMILY PROTEIN MCE3F"/>
    <property type="match status" value="1"/>
</dbReference>
<dbReference type="AlphaFoldDB" id="D5UP37"/>
<dbReference type="RefSeq" id="WP_013128735.1">
    <property type="nucleotide sequence ID" value="NC_014158.1"/>
</dbReference>
<feature type="domain" description="Mce/MlaD" evidence="3">
    <location>
        <begin position="36"/>
        <end position="110"/>
    </location>
</feature>
<dbReference type="InterPro" id="IPR052336">
    <property type="entry name" value="MlaD_Phospholipid_Transporter"/>
</dbReference>
<keyword evidence="5" id="KW-1185">Reference proteome</keyword>
<evidence type="ECO:0000256" key="2">
    <source>
        <dbReference type="SAM" id="Phobius"/>
    </source>
</evidence>
<organism evidence="4 5">
    <name type="scientific">Tsukamurella paurometabola (strain ATCC 8368 / DSM 20162 / CCUG 35730 / CIP 100753 / JCM 10117 / KCTC 9821 / NBRC 16120 / NCIMB 702349 / NCTC 13040)</name>
    <name type="common">Corynebacterium paurometabolum</name>
    <dbReference type="NCBI Taxonomy" id="521096"/>
    <lineage>
        <taxon>Bacteria</taxon>
        <taxon>Bacillati</taxon>
        <taxon>Actinomycetota</taxon>
        <taxon>Actinomycetes</taxon>
        <taxon>Mycobacteriales</taxon>
        <taxon>Tsukamurellaceae</taxon>
        <taxon>Tsukamurella</taxon>
    </lineage>
</organism>
<evidence type="ECO:0000313" key="4">
    <source>
        <dbReference type="EMBL" id="ADG80746.1"/>
    </source>
</evidence>
<dbReference type="KEGG" id="tpr:Tpau_4177"/>
<keyword evidence="2" id="KW-1133">Transmembrane helix</keyword>
<feature type="compositionally biased region" description="Low complexity" evidence="1">
    <location>
        <begin position="324"/>
        <end position="349"/>
    </location>
</feature>
<reference evidence="5" key="1">
    <citation type="submission" date="2010-03" db="EMBL/GenBank/DDBJ databases">
        <title>The complete chromosome of Tsukamurella paurometabola DSM 20162.</title>
        <authorList>
            <consortium name="US DOE Joint Genome Institute (JGI-PGF)"/>
            <person name="Lucas S."/>
            <person name="Copeland A."/>
            <person name="Lapidus A."/>
            <person name="Glavina del Rio T."/>
            <person name="Dalin E."/>
            <person name="Tice H."/>
            <person name="Bruce D."/>
            <person name="Goodwin L."/>
            <person name="Pitluck S."/>
            <person name="Kyrpides N."/>
            <person name="Mavromatis K."/>
            <person name="Ivanova N."/>
            <person name="Mikhailova N."/>
            <person name="Munk A.C."/>
            <person name="Brettin T."/>
            <person name="Detter J.C."/>
            <person name="Tapia R."/>
            <person name="Han C."/>
            <person name="Larimer F."/>
            <person name="Land M."/>
            <person name="Hauser L."/>
            <person name="Markowitz V."/>
            <person name="Cheng J.-F."/>
            <person name="Hugenholtz P."/>
            <person name="Woyke T."/>
            <person name="Wu D."/>
            <person name="Jando M."/>
            <person name="Brambilla E."/>
            <person name="Klenk H.-P."/>
            <person name="Eisen J.A."/>
        </authorList>
    </citation>
    <scope>NUCLEOTIDE SEQUENCE [LARGE SCALE GENOMIC DNA]</scope>
    <source>
        <strain evidence="5">ATCC 8368 / DSM 20162 / CCUG 35730 / CIP 100753 / JCM 10117 / KCTC 9821 / NBRC 16120 / NCIMB 702349 / NCTC 13040</strain>
    </source>
</reference>
<dbReference type="PANTHER" id="PTHR33371">
    <property type="entry name" value="INTERMEMBRANE PHOSPHOLIPID TRANSPORT SYSTEM BINDING PROTEIN MLAD-RELATED"/>
    <property type="match status" value="1"/>
</dbReference>